<dbReference type="EMBL" id="MN740745">
    <property type="protein sequence ID" value="QHU09791.1"/>
    <property type="molecule type" value="Genomic_DNA"/>
</dbReference>
<sequence length="105" mass="11361">MAARSTKPSGKYGYFTALAVDDDNTFPPKPTEKLTRQTGVCLPGSFAEGIKTLPRNPAMTSWDFPSQEKWGDSVLLPCAPPFGGKLKRANACYHEDGQTSCSSCK</sequence>
<evidence type="ECO:0000313" key="1">
    <source>
        <dbReference type="EMBL" id="QHU09791.1"/>
    </source>
</evidence>
<protein>
    <submittedName>
        <fullName evidence="1">Uncharacterized protein</fullName>
    </submittedName>
</protein>
<name>A0A6C0JXX9_9ZZZZ</name>
<dbReference type="AlphaFoldDB" id="A0A6C0JXX9"/>
<proteinExistence type="predicted"/>
<organism evidence="1">
    <name type="scientific">viral metagenome</name>
    <dbReference type="NCBI Taxonomy" id="1070528"/>
    <lineage>
        <taxon>unclassified sequences</taxon>
        <taxon>metagenomes</taxon>
        <taxon>organismal metagenomes</taxon>
    </lineage>
</organism>
<reference evidence="1" key="1">
    <citation type="journal article" date="2020" name="Nature">
        <title>Giant virus diversity and host interactions through global metagenomics.</title>
        <authorList>
            <person name="Schulz F."/>
            <person name="Roux S."/>
            <person name="Paez-Espino D."/>
            <person name="Jungbluth S."/>
            <person name="Walsh D.A."/>
            <person name="Denef V.J."/>
            <person name="McMahon K.D."/>
            <person name="Konstantinidis K.T."/>
            <person name="Eloe-Fadrosh E.A."/>
            <person name="Kyrpides N.C."/>
            <person name="Woyke T."/>
        </authorList>
    </citation>
    <scope>NUCLEOTIDE SEQUENCE</scope>
    <source>
        <strain evidence="1">GVMAG-S-1101164-164</strain>
    </source>
</reference>
<accession>A0A6C0JXX9</accession>